<dbReference type="Gene3D" id="2.40.50.140">
    <property type="entry name" value="Nucleic acid-binding proteins"/>
    <property type="match status" value="1"/>
</dbReference>
<dbReference type="InterPro" id="IPR012340">
    <property type="entry name" value="NA-bd_OB-fold"/>
</dbReference>
<protein>
    <recommendedName>
        <fullName evidence="3">ATP-dependent DNA helicase RecG</fullName>
    </recommendedName>
</protein>
<evidence type="ECO:0000313" key="2">
    <source>
        <dbReference type="Proteomes" id="UP000198923"/>
    </source>
</evidence>
<evidence type="ECO:0000313" key="1">
    <source>
        <dbReference type="EMBL" id="SDH32162.1"/>
    </source>
</evidence>
<dbReference type="AlphaFoldDB" id="A0A1G8BFY7"/>
<keyword evidence="2" id="KW-1185">Reference proteome</keyword>
<gene>
    <name evidence="1" type="ORF">SAMN05421505_11434</name>
</gene>
<dbReference type="InterPro" id="IPR016499">
    <property type="entry name" value="NucleicA-bd_Rv2694c_prd"/>
</dbReference>
<accession>A0A1G8BFY7</accession>
<dbReference type="PIRSF" id="PIRSF006910">
    <property type="entry name" value="NA_bind_Rv2694c_prd"/>
    <property type="match status" value="1"/>
</dbReference>
<name>A0A1G8BFY7_9ACTN</name>
<dbReference type="Proteomes" id="UP000198923">
    <property type="component" value="Unassembled WGS sequence"/>
</dbReference>
<organism evidence="1 2">
    <name type="scientific">Sinosporangium album</name>
    <dbReference type="NCBI Taxonomy" id="504805"/>
    <lineage>
        <taxon>Bacteria</taxon>
        <taxon>Bacillati</taxon>
        <taxon>Actinomycetota</taxon>
        <taxon>Actinomycetes</taxon>
        <taxon>Streptosporangiales</taxon>
        <taxon>Streptosporangiaceae</taxon>
        <taxon>Sinosporangium</taxon>
    </lineage>
</organism>
<dbReference type="STRING" id="504805.SAMN05421505_11434"/>
<sequence length="169" mass="18747">MAPLRHTRVASADPRRSSWRYERDTRYGALEKQGKAGSSVSTAEPHKRGGFREFLKRLTSTRSELEAEELQEDLDRHGATPIAACADRRRSCVAGTLRTVTLRPRGGAPALEAELYDGSDVIDLVWLGRRKIAGIEPGRTLRAEGLVSMQDGRKVMFNPRYELRPSGGA</sequence>
<dbReference type="CDD" id="cd04488">
    <property type="entry name" value="RecG_wedge_OBF"/>
    <property type="match status" value="1"/>
</dbReference>
<dbReference type="EMBL" id="FNCN01000014">
    <property type="protein sequence ID" value="SDH32162.1"/>
    <property type="molecule type" value="Genomic_DNA"/>
</dbReference>
<reference evidence="1 2" key="1">
    <citation type="submission" date="2016-10" db="EMBL/GenBank/DDBJ databases">
        <authorList>
            <person name="de Groot N.N."/>
        </authorList>
    </citation>
    <scope>NUCLEOTIDE SEQUENCE [LARGE SCALE GENOMIC DNA]</scope>
    <source>
        <strain evidence="1 2">CPCC 201354</strain>
    </source>
</reference>
<proteinExistence type="predicted"/>
<evidence type="ECO:0008006" key="3">
    <source>
        <dbReference type="Google" id="ProtNLM"/>
    </source>
</evidence>